<protein>
    <submittedName>
        <fullName evidence="2">Uncharacterized protein</fullName>
    </submittedName>
</protein>
<keyword evidence="3" id="KW-1185">Reference proteome</keyword>
<reference evidence="2" key="1">
    <citation type="submission" date="2017-08" db="EMBL/GenBank/DDBJ databases">
        <authorList>
            <person name="Cuomo C."/>
            <person name="Billmyre B."/>
            <person name="Heitman J."/>
        </authorList>
    </citation>
    <scope>NUCLEOTIDE SEQUENCE</scope>
    <source>
        <strain evidence="2">CBS 12478</strain>
    </source>
</reference>
<accession>A0AAJ8LNM3</accession>
<evidence type="ECO:0000313" key="2">
    <source>
        <dbReference type="EMBL" id="WWD21167.1"/>
    </source>
</evidence>
<evidence type="ECO:0000256" key="1">
    <source>
        <dbReference type="SAM" id="MobiDB-lite"/>
    </source>
</evidence>
<feature type="region of interest" description="Disordered" evidence="1">
    <location>
        <begin position="221"/>
        <end position="277"/>
    </location>
</feature>
<reference evidence="2" key="2">
    <citation type="submission" date="2024-01" db="EMBL/GenBank/DDBJ databases">
        <title>Comparative genomics of Cryptococcus and Kwoniella reveals pathogenesis evolution and contrasting modes of karyotype evolution via chromosome fusion or intercentromeric recombination.</title>
        <authorList>
            <person name="Coelho M.A."/>
            <person name="David-Palma M."/>
            <person name="Shea T."/>
            <person name="Bowers K."/>
            <person name="McGinley-Smith S."/>
            <person name="Mohammad A.W."/>
            <person name="Gnirke A."/>
            <person name="Yurkov A.M."/>
            <person name="Nowrousian M."/>
            <person name="Sun S."/>
            <person name="Cuomo C.A."/>
            <person name="Heitman J."/>
        </authorList>
    </citation>
    <scope>NUCLEOTIDE SEQUENCE</scope>
    <source>
        <strain evidence="2">CBS 12478</strain>
    </source>
</reference>
<organism evidence="2 3">
    <name type="scientific">Kwoniella shandongensis</name>
    <dbReference type="NCBI Taxonomy" id="1734106"/>
    <lineage>
        <taxon>Eukaryota</taxon>
        <taxon>Fungi</taxon>
        <taxon>Dikarya</taxon>
        <taxon>Basidiomycota</taxon>
        <taxon>Agaricomycotina</taxon>
        <taxon>Tremellomycetes</taxon>
        <taxon>Tremellales</taxon>
        <taxon>Cryptococcaceae</taxon>
        <taxon>Kwoniella</taxon>
    </lineage>
</organism>
<dbReference type="AlphaFoldDB" id="A0AAJ8LNM3"/>
<feature type="compositionally biased region" description="Low complexity" evidence="1">
    <location>
        <begin position="165"/>
        <end position="178"/>
    </location>
</feature>
<name>A0AAJ8LNM3_9TREE</name>
<proteinExistence type="predicted"/>
<feature type="region of interest" description="Disordered" evidence="1">
    <location>
        <begin position="404"/>
        <end position="437"/>
    </location>
</feature>
<evidence type="ECO:0000313" key="3">
    <source>
        <dbReference type="Proteomes" id="UP000322225"/>
    </source>
</evidence>
<dbReference type="GeneID" id="43587667"/>
<feature type="region of interest" description="Disordered" evidence="1">
    <location>
        <begin position="164"/>
        <end position="189"/>
    </location>
</feature>
<gene>
    <name evidence="2" type="ORF">CI109_105651</name>
</gene>
<dbReference type="KEGG" id="ksn:43587667"/>
<dbReference type="Proteomes" id="UP000322225">
    <property type="component" value="Chromosome 10"/>
</dbReference>
<dbReference type="RefSeq" id="XP_065823777.1">
    <property type="nucleotide sequence ID" value="XM_065967705.1"/>
</dbReference>
<feature type="compositionally biased region" description="Low complexity" evidence="1">
    <location>
        <begin position="243"/>
        <end position="260"/>
    </location>
</feature>
<feature type="region of interest" description="Disordered" evidence="1">
    <location>
        <begin position="474"/>
        <end position="494"/>
    </location>
</feature>
<dbReference type="EMBL" id="CP144060">
    <property type="protein sequence ID" value="WWD21167.1"/>
    <property type="molecule type" value="Genomic_DNA"/>
</dbReference>
<sequence>MSSSKPPKPISIDWQNRPRTTLRLLQLIDTNPQYRNAFFPPSGYQSRGRQKYIYERYLFIELFENDRIVMENRRVRGVVQLTKEGEWEVTNKWTSKENNPIGSRVRALIHDFRQRKIADGAIDTRWEKLDDVPRGPALEVMKTDLAYYFLLRKLVLSQNHPTLYLTPTPSSRRSSSPSLPCPPSHAPFARPLIDAQPEEMFALSLAERGGMTPAQKVDYVLERSRHSNTMARLGKPSRRAESSDSSGSSSDGSSDSAPEDVGGGPMSVEPPTPVTSTSGLIARSVFLDPNHSESAGHKDDRTEIVCISPSALSTIPTDILQPSQPVITTLTPSTAPTPIVDSLQVVSANHQCSDVGQAESAVISMTDEVKAMSDEPMDIIMSEDDGDGESIVWMKALDQQTPPEALHQIGPTDSGESDATHDQHRNQSSTSSSSKLIHTSFKDCPQLEQLNPDVLDDAQPSGRDKTAVIFEVPQPVLQPDDPHNTKSSNVTSPDAALTAITPTVYLPDHRCESRSGRSDDDRSRLIWWRLTYVPYNAHPIDLKETVQATFGSMVLDLGRIQATSSRKSYWIFRVERTPRSRVPVVWFNFDYRRVNAIYVERRGWCDFCEGDHWSEDCGDVEWVMGYRRVDKLPHRRDIGRTRR</sequence>